<dbReference type="GO" id="GO:0009535">
    <property type="term" value="C:chloroplast thylakoid membrane"/>
    <property type="evidence" value="ECO:0000318"/>
    <property type="project" value="GO_Central"/>
</dbReference>
<organism evidence="6 7">
    <name type="scientific">Amborella trichopoda</name>
    <dbReference type="NCBI Taxonomy" id="13333"/>
    <lineage>
        <taxon>Eukaryota</taxon>
        <taxon>Viridiplantae</taxon>
        <taxon>Streptophyta</taxon>
        <taxon>Embryophyta</taxon>
        <taxon>Tracheophyta</taxon>
        <taxon>Spermatophyta</taxon>
        <taxon>Magnoliopsida</taxon>
        <taxon>Amborellales</taxon>
        <taxon>Amborellaceae</taxon>
        <taxon>Amborella</taxon>
    </lineage>
</organism>
<evidence type="ECO:0000256" key="2">
    <source>
        <dbReference type="ARBA" id="ARBA00022640"/>
    </source>
</evidence>
<feature type="region of interest" description="Disordered" evidence="4">
    <location>
        <begin position="272"/>
        <end position="294"/>
    </location>
</feature>
<dbReference type="eggNOG" id="ENOG502QRPE">
    <property type="taxonomic scope" value="Eukaryota"/>
</dbReference>
<comment type="subcellular location">
    <subcellularLocation>
        <location evidence="1">Plastid</location>
    </subcellularLocation>
</comment>
<keyword evidence="2" id="KW-0934">Plastid</keyword>
<evidence type="ECO:0000256" key="3">
    <source>
        <dbReference type="ARBA" id="ARBA00022946"/>
    </source>
</evidence>
<gene>
    <name evidence="6" type="ORF">AMTR_s00022p00167130</name>
</gene>
<keyword evidence="3" id="KW-0809">Transit peptide</keyword>
<proteinExistence type="predicted"/>
<dbReference type="EMBL" id="KI392687">
    <property type="protein sequence ID" value="ERN11576.1"/>
    <property type="molecule type" value="Genomic_DNA"/>
</dbReference>
<evidence type="ECO:0000313" key="6">
    <source>
        <dbReference type="EMBL" id="ERN11576.1"/>
    </source>
</evidence>
<dbReference type="Pfam" id="PF04755">
    <property type="entry name" value="PAP_fibrillin"/>
    <property type="match status" value="1"/>
</dbReference>
<reference evidence="7" key="1">
    <citation type="journal article" date="2013" name="Science">
        <title>The Amborella genome and the evolution of flowering plants.</title>
        <authorList>
            <consortium name="Amborella Genome Project"/>
        </authorList>
    </citation>
    <scope>NUCLEOTIDE SEQUENCE [LARGE SCALE GENOMIC DNA]</scope>
</reference>
<accession>W1PV36</accession>
<feature type="domain" description="Plastid lipid-associated protein/fibrillin conserved" evidence="5">
    <location>
        <begin position="87"/>
        <end position="274"/>
    </location>
</feature>
<dbReference type="PANTHER" id="PTHR31906">
    <property type="entry name" value="PLASTID-LIPID-ASSOCIATED PROTEIN 4, CHLOROPLASTIC-RELATED"/>
    <property type="match status" value="1"/>
</dbReference>
<evidence type="ECO:0000256" key="1">
    <source>
        <dbReference type="ARBA" id="ARBA00004474"/>
    </source>
</evidence>
<dbReference type="Gramene" id="ERN11576">
    <property type="protein sequence ID" value="ERN11576"/>
    <property type="gene ID" value="AMTR_s00022p00167130"/>
</dbReference>
<name>W1PV36_AMBTC</name>
<evidence type="ECO:0000256" key="4">
    <source>
        <dbReference type="SAM" id="MobiDB-lite"/>
    </source>
</evidence>
<dbReference type="InterPro" id="IPR006843">
    <property type="entry name" value="PAP/fibrillin_dom"/>
</dbReference>
<dbReference type="OMA" id="QRIFMIS"/>
<protein>
    <recommendedName>
        <fullName evidence="5">Plastid lipid-associated protein/fibrillin conserved domain-containing protein</fullName>
    </recommendedName>
</protein>
<dbReference type="Proteomes" id="UP000017836">
    <property type="component" value="Unassembled WGS sequence"/>
</dbReference>
<dbReference type="HOGENOM" id="CLU_074226_0_0_1"/>
<keyword evidence="7" id="KW-1185">Reference proteome</keyword>
<dbReference type="InterPro" id="IPR039633">
    <property type="entry name" value="PAP"/>
</dbReference>
<evidence type="ECO:0000313" key="7">
    <source>
        <dbReference type="Proteomes" id="UP000017836"/>
    </source>
</evidence>
<sequence length="294" mass="32422">MAAILHIIPSFTGVCNSLKPDNGRIYHFRVSTGSKRISARSWAGAEPAVGAPAFQMREMERLAAKEALILAFQNSGGYKALVAGKITNEQKIDVTERISSLERLNPTPRPTSSPYLDGQWNFLWWGSGTPLLFATRYLFEIIPSDLASLSELDALIKDGFGYATAYLKFLNSIESKVTVKTKFTVEGPIRLREEYVEGLLEPPSVGEQAIPEQLKGAYGQASGTLQRLPDSIKDAVSNGLKIPLSGTFQRMIMVSYLDEEILILRNVNGEPEVLSRQDAPPSPISPDRIDEYES</sequence>
<dbReference type="AlphaFoldDB" id="W1PV36"/>
<dbReference type="STRING" id="13333.W1PV36"/>
<evidence type="ECO:0000259" key="5">
    <source>
        <dbReference type="Pfam" id="PF04755"/>
    </source>
</evidence>